<accession>A0ABV1K586</accession>
<reference evidence="1 2" key="1">
    <citation type="submission" date="2024-03" db="EMBL/GenBank/DDBJ databases">
        <title>Draft genome sequence of Pseudonocardia nematodicida JCM 31783.</title>
        <authorList>
            <person name="Butdee W."/>
            <person name="Duangmal K."/>
        </authorList>
    </citation>
    <scope>NUCLEOTIDE SEQUENCE [LARGE SCALE GENOMIC DNA]</scope>
    <source>
        <strain evidence="1 2">JCM 31783</strain>
    </source>
</reference>
<proteinExistence type="predicted"/>
<dbReference type="EMBL" id="JBEDNQ010000001">
    <property type="protein sequence ID" value="MEQ3549612.1"/>
    <property type="molecule type" value="Genomic_DNA"/>
</dbReference>
<dbReference type="CDD" id="cd01745">
    <property type="entry name" value="GATase1_2"/>
    <property type="match status" value="1"/>
</dbReference>
<keyword evidence="2" id="KW-1185">Reference proteome</keyword>
<keyword evidence="1" id="KW-0378">Hydrolase</keyword>
<dbReference type="GO" id="GO:0016787">
    <property type="term" value="F:hydrolase activity"/>
    <property type="evidence" value="ECO:0007669"/>
    <property type="project" value="UniProtKB-KW"/>
</dbReference>
<dbReference type="PROSITE" id="PS51273">
    <property type="entry name" value="GATASE_TYPE_1"/>
    <property type="match status" value="1"/>
</dbReference>
<dbReference type="InterPro" id="IPR044668">
    <property type="entry name" value="PuuD-like"/>
</dbReference>
<dbReference type="InterPro" id="IPR029062">
    <property type="entry name" value="Class_I_gatase-like"/>
</dbReference>
<dbReference type="PANTHER" id="PTHR43235">
    <property type="entry name" value="GLUTAMINE AMIDOTRANSFERASE PB2B2.05-RELATED"/>
    <property type="match status" value="1"/>
</dbReference>
<dbReference type="RefSeq" id="WP_349296681.1">
    <property type="nucleotide sequence ID" value="NZ_JBEDNQ010000001.1"/>
</dbReference>
<organism evidence="1 2">
    <name type="scientific">Pseudonocardia nematodicida</name>
    <dbReference type="NCBI Taxonomy" id="1206997"/>
    <lineage>
        <taxon>Bacteria</taxon>
        <taxon>Bacillati</taxon>
        <taxon>Actinomycetota</taxon>
        <taxon>Actinomycetes</taxon>
        <taxon>Pseudonocardiales</taxon>
        <taxon>Pseudonocardiaceae</taxon>
        <taxon>Pseudonocardia</taxon>
    </lineage>
</organism>
<dbReference type="Proteomes" id="UP001494902">
    <property type="component" value="Unassembled WGS sequence"/>
</dbReference>
<protein>
    <submittedName>
        <fullName evidence="1">Gamma-glutamyl-gamma-aminobutyrate hydrolase family protein</fullName>
    </submittedName>
</protein>
<evidence type="ECO:0000313" key="2">
    <source>
        <dbReference type="Proteomes" id="UP001494902"/>
    </source>
</evidence>
<dbReference type="Pfam" id="PF07722">
    <property type="entry name" value="Peptidase_C26"/>
    <property type="match status" value="1"/>
</dbReference>
<gene>
    <name evidence="1" type="ORF">WIS52_03925</name>
</gene>
<evidence type="ECO:0000313" key="1">
    <source>
        <dbReference type="EMBL" id="MEQ3549612.1"/>
    </source>
</evidence>
<comment type="caution">
    <text evidence="1">The sequence shown here is derived from an EMBL/GenBank/DDBJ whole genome shotgun (WGS) entry which is preliminary data.</text>
</comment>
<dbReference type="PANTHER" id="PTHR43235:SF1">
    <property type="entry name" value="GLUTAMINE AMIDOTRANSFERASE PB2B2.05-RELATED"/>
    <property type="match status" value="1"/>
</dbReference>
<dbReference type="InterPro" id="IPR011697">
    <property type="entry name" value="Peptidase_C26"/>
</dbReference>
<dbReference type="SUPFAM" id="SSF52317">
    <property type="entry name" value="Class I glutamine amidotransferase-like"/>
    <property type="match status" value="1"/>
</dbReference>
<sequence>MSAPLIGVTGMWSNRVHGLRFAGNAVAVAVLRSIARAGGEPHTLFAESPLDPRERVRRCDGIVVPGGADLLPATHGAEPDPRTVPADHAGQDAFEASIVRAAIAEGVPLLAICRGFQLLNAISGGTIDQHIGDEGTLHRNGTHDVEVAAGSRLAGIVGAGRIAVSSYHHQAVDAVADGLVVTAVAPDGVVEGLEHPDAPVVAIQWHPEDDAERDPRHQALFDWVVGTAVGVGPETPVRSRSPGPVPHRR</sequence>
<name>A0ABV1K586_9PSEU</name>
<dbReference type="Gene3D" id="3.40.50.880">
    <property type="match status" value="1"/>
</dbReference>